<evidence type="ECO:0000313" key="1">
    <source>
        <dbReference type="EMBL" id="QGY43372.1"/>
    </source>
</evidence>
<gene>
    <name evidence="1" type="ORF">GM418_06780</name>
</gene>
<protein>
    <recommendedName>
        <fullName evidence="3">Cell division protein FtsQ</fullName>
    </recommendedName>
</protein>
<dbReference type="AlphaFoldDB" id="A0A6I6JTA6"/>
<accession>A0A6I6JTA6</accession>
<proteinExistence type="predicted"/>
<keyword evidence="2" id="KW-1185">Reference proteome</keyword>
<sequence length="250" mass="28713">MWRRIFKFSGLLVVIVFLIITLAFTSHESRNIICRNIEVDFRADDIIKINNSEILKLVKSADDSIVGKTLGKINAEFIEQEVEKHKAVLKAEVYKVLVKDSTSYKGILTVKVKHRKPVVRIVSENGNYYLDKFGGRIPVSNQYTANVLAATGNISEKFAVEELLPFILYLKEDEFWEAQIEQIHLENNGDVLLIPLVGDQIIELGKLENYETKLRNMRAFYNQVLAANNCWDKYKSVSLKYSNQIVAKKR</sequence>
<reference evidence="1 2" key="1">
    <citation type="submission" date="2019-11" db="EMBL/GenBank/DDBJ databases">
        <authorList>
            <person name="Zheng R.K."/>
            <person name="Sun C.M."/>
        </authorList>
    </citation>
    <scope>NUCLEOTIDE SEQUENCE [LARGE SCALE GENOMIC DNA]</scope>
    <source>
        <strain evidence="1 2">WC007</strain>
    </source>
</reference>
<name>A0A6I6JTA6_9BACT</name>
<dbReference type="Proteomes" id="UP000428260">
    <property type="component" value="Chromosome"/>
</dbReference>
<evidence type="ECO:0000313" key="2">
    <source>
        <dbReference type="Proteomes" id="UP000428260"/>
    </source>
</evidence>
<evidence type="ECO:0008006" key="3">
    <source>
        <dbReference type="Google" id="ProtNLM"/>
    </source>
</evidence>
<organism evidence="1 2">
    <name type="scientific">Maribellus comscasis</name>
    <dbReference type="NCBI Taxonomy" id="2681766"/>
    <lineage>
        <taxon>Bacteria</taxon>
        <taxon>Pseudomonadati</taxon>
        <taxon>Bacteroidota</taxon>
        <taxon>Bacteroidia</taxon>
        <taxon>Marinilabiliales</taxon>
        <taxon>Prolixibacteraceae</taxon>
        <taxon>Maribellus</taxon>
    </lineage>
</organism>
<dbReference type="EMBL" id="CP046401">
    <property type="protein sequence ID" value="QGY43372.1"/>
    <property type="molecule type" value="Genomic_DNA"/>
</dbReference>
<dbReference type="KEGG" id="mcos:GM418_06780"/>
<dbReference type="RefSeq" id="WP_158864433.1">
    <property type="nucleotide sequence ID" value="NZ_CP046401.1"/>
</dbReference>